<feature type="region of interest" description="Disordered" evidence="4">
    <location>
        <begin position="124"/>
        <end position="230"/>
    </location>
</feature>
<feature type="compositionally biased region" description="Polar residues" evidence="4">
    <location>
        <begin position="16"/>
        <end position="29"/>
    </location>
</feature>
<dbReference type="Gramene" id="TVU06235">
    <property type="protein sequence ID" value="TVU06235"/>
    <property type="gene ID" value="EJB05_49436"/>
</dbReference>
<protein>
    <recommendedName>
        <fullName evidence="5">YDG domain-containing protein</fullName>
    </recommendedName>
</protein>
<dbReference type="PANTHER" id="PTHR45660:SF11">
    <property type="entry name" value="OS08G0400200 PROTEIN"/>
    <property type="match status" value="1"/>
</dbReference>
<dbReference type="EMBL" id="RWGY01000051">
    <property type="protein sequence ID" value="TVU06235.1"/>
    <property type="molecule type" value="Genomic_DNA"/>
</dbReference>
<dbReference type="SMART" id="SM00466">
    <property type="entry name" value="SRA"/>
    <property type="match status" value="1"/>
</dbReference>
<evidence type="ECO:0000256" key="2">
    <source>
        <dbReference type="ARBA" id="ARBA00023242"/>
    </source>
</evidence>
<feature type="non-terminal residue" evidence="6">
    <location>
        <position position="1"/>
    </location>
</feature>
<sequence>MNRMVQQQAAVRAPTPTGTARAPSSSLSWQPAPPRYKYRPGGQAKQSSGSHLLGARTPPARKTPTASSLPSVPHHLHYTSPASRSPSPLLEASVLRCSAAPGRRDRRARMDLYAARLDAARRGTAVDPAGPASGGRVERAWGPPSGGGAGQLLRPPHGADDGRGCAGSGRGGLRQERQAAADSGGNATGAASGGNAADGCGAGRRSRTRAVTGAGGGAVTPWRGAGSADGAALGVPGSVVAREVGTKRPLPPPPFAHHPPPKRTAVSAKRQFPPGCGRDAAAPLGRADSSSPRFQAAARAGDSPETPHNAAAVSPCPPLAGRDDGDLNSGADSVVAKVSHVPAARLLAKRRIISAQRSFPPGCGRPLLSVEVRLQLESGRDDGNRPEEIVADHGEISAAADEQGMEIDAAPPYIGRLLVESGRSGDGNRSEEMVADREISAAAVEQAMETVVTPYIGAATDDGAVQDDELEEGEIPPEKEHAVAEQHIIMGPQVSVNDALHKPVADCRHEASVPATDDVEASAVAEDFKVVNSPAGSSSCNVTVQSLSEDPSEEEDLRGKMLSEIPKTDESTVVAKDFKGINSSARSSCNIAVQSLPEGPSEENLKGKTVPEIPPKMDDSAVVAKDFKVVNSSAGSSCNVAVQSLAEGPSEEDLKGKRVPEIPKMDESPDVAALGTQHAPFSKNKEEKSEPAGSKNEIEDTDEFTKDLVKQSLLSSEKCPGTQGKEAATVKGYFGPRKKVKVNDPKSEIGRRVTRNVIKNDSDEFTMDVGKQAPMSSEKRPMTQGKEASTVRGYFGPRKVKVKVPANVPIKVNLSCKLGSRDKLGDKVASNLENDDILKGLAVREGKLEFYLKNSTSVPSMKCQRQHGVQNADARSKVKMMCWRFEAICRTIAQAVDQRSMKVKRIDIEADKAIKTLPDFIKHGPIVGEVPGVQVGDEFLYRVELAMVGLHRPYQGGIDSTKDRNGVLVAISVVASGGYPDERSSSGELVYTGSGGKHAGRNAGGDQKLERGNLALKNCISRKSPVRVIHGFKRQNIEEGSHSRAKEITTFTYDGLYHVVDCWREGHPGSEVFKYKLQRIPGQPELAHCRKKRIMS</sequence>
<keyword evidence="2 3" id="KW-0539">Nucleus</keyword>
<evidence type="ECO:0000256" key="4">
    <source>
        <dbReference type="SAM" id="MobiDB-lite"/>
    </source>
</evidence>
<keyword evidence="7" id="KW-1185">Reference proteome</keyword>
<dbReference type="OrthoDB" id="5792673at2759"/>
<feature type="domain" description="YDG" evidence="5">
    <location>
        <begin position="928"/>
        <end position="1079"/>
    </location>
</feature>
<feature type="compositionally biased region" description="Low complexity" evidence="4">
    <location>
        <begin position="180"/>
        <end position="199"/>
    </location>
</feature>
<organism evidence="6 7">
    <name type="scientific">Eragrostis curvula</name>
    <name type="common">weeping love grass</name>
    <dbReference type="NCBI Taxonomy" id="38414"/>
    <lineage>
        <taxon>Eukaryota</taxon>
        <taxon>Viridiplantae</taxon>
        <taxon>Streptophyta</taxon>
        <taxon>Embryophyta</taxon>
        <taxon>Tracheophyta</taxon>
        <taxon>Spermatophyta</taxon>
        <taxon>Magnoliopsida</taxon>
        <taxon>Liliopsida</taxon>
        <taxon>Poales</taxon>
        <taxon>Poaceae</taxon>
        <taxon>PACMAD clade</taxon>
        <taxon>Chloridoideae</taxon>
        <taxon>Eragrostideae</taxon>
        <taxon>Eragrostidinae</taxon>
        <taxon>Eragrostis</taxon>
    </lineage>
</organism>
<evidence type="ECO:0000313" key="6">
    <source>
        <dbReference type="EMBL" id="TVU06235.1"/>
    </source>
</evidence>
<accession>A0A5J9T4D7</accession>
<feature type="region of interest" description="Disordered" evidence="4">
    <location>
        <begin position="595"/>
        <end position="614"/>
    </location>
</feature>
<proteinExistence type="predicted"/>
<feature type="compositionally biased region" description="Basic and acidic residues" evidence="4">
    <location>
        <begin position="652"/>
        <end position="667"/>
    </location>
</feature>
<evidence type="ECO:0000259" key="5">
    <source>
        <dbReference type="PROSITE" id="PS51015"/>
    </source>
</evidence>
<dbReference type="InterPro" id="IPR036987">
    <property type="entry name" value="SRA-YDG_sf"/>
</dbReference>
<dbReference type="Pfam" id="PF02182">
    <property type="entry name" value="SAD_SRA"/>
    <property type="match status" value="1"/>
</dbReference>
<reference evidence="6 7" key="1">
    <citation type="journal article" date="2019" name="Sci. Rep.">
        <title>A high-quality genome of Eragrostis curvula grass provides insights into Poaceae evolution and supports new strategies to enhance forage quality.</title>
        <authorList>
            <person name="Carballo J."/>
            <person name="Santos B.A.C.M."/>
            <person name="Zappacosta D."/>
            <person name="Garbus I."/>
            <person name="Selva J.P."/>
            <person name="Gallo C.A."/>
            <person name="Diaz A."/>
            <person name="Albertini E."/>
            <person name="Caccamo M."/>
            <person name="Echenique V."/>
        </authorList>
    </citation>
    <scope>NUCLEOTIDE SEQUENCE [LARGE SCALE GENOMIC DNA]</scope>
    <source>
        <strain evidence="7">cv. Victoria</strain>
        <tissue evidence="6">Leaf</tissue>
    </source>
</reference>
<dbReference type="Gene3D" id="2.30.280.10">
    <property type="entry name" value="SRA-YDG"/>
    <property type="match status" value="1"/>
</dbReference>
<dbReference type="GO" id="GO:0003690">
    <property type="term" value="F:double-stranded DNA binding"/>
    <property type="evidence" value="ECO:0007669"/>
    <property type="project" value="TreeGrafter"/>
</dbReference>
<evidence type="ECO:0000313" key="7">
    <source>
        <dbReference type="Proteomes" id="UP000324897"/>
    </source>
</evidence>
<dbReference type="AlphaFoldDB" id="A0A5J9T4D7"/>
<evidence type="ECO:0000256" key="3">
    <source>
        <dbReference type="PROSITE-ProRule" id="PRU00358"/>
    </source>
</evidence>
<dbReference type="GO" id="GO:0005634">
    <property type="term" value="C:nucleus"/>
    <property type="evidence" value="ECO:0007669"/>
    <property type="project" value="UniProtKB-SubCell"/>
</dbReference>
<feature type="compositionally biased region" description="Pro residues" evidence="4">
    <location>
        <begin position="249"/>
        <end position="258"/>
    </location>
</feature>
<name>A0A5J9T4D7_9POAL</name>
<dbReference type="GO" id="GO:0042054">
    <property type="term" value="F:histone methyltransferase activity"/>
    <property type="evidence" value="ECO:0007669"/>
    <property type="project" value="TreeGrafter"/>
</dbReference>
<feature type="region of interest" description="Disordered" evidence="4">
    <location>
        <begin position="1"/>
        <end position="89"/>
    </location>
</feature>
<feature type="region of interest" description="Disordered" evidence="4">
    <location>
        <begin position="644"/>
        <end position="703"/>
    </location>
</feature>
<dbReference type="InterPro" id="IPR015947">
    <property type="entry name" value="PUA-like_sf"/>
</dbReference>
<dbReference type="InterPro" id="IPR051357">
    <property type="entry name" value="H3K9_HMTase_SUVAR3-9"/>
</dbReference>
<comment type="caution">
    <text evidence="6">The sequence shown here is derived from an EMBL/GenBank/DDBJ whole genome shotgun (WGS) entry which is preliminary data.</text>
</comment>
<dbReference type="Proteomes" id="UP000324897">
    <property type="component" value="Unassembled WGS sequence"/>
</dbReference>
<dbReference type="InterPro" id="IPR003105">
    <property type="entry name" value="SRA_YDG"/>
</dbReference>
<evidence type="ECO:0000256" key="1">
    <source>
        <dbReference type="ARBA" id="ARBA00004286"/>
    </source>
</evidence>
<feature type="region of interest" description="Disordered" evidence="4">
    <location>
        <begin position="244"/>
        <end position="328"/>
    </location>
</feature>
<dbReference type="PROSITE" id="PS51015">
    <property type="entry name" value="YDG"/>
    <property type="match status" value="1"/>
</dbReference>
<dbReference type="SUPFAM" id="SSF88697">
    <property type="entry name" value="PUA domain-like"/>
    <property type="match status" value="1"/>
</dbReference>
<dbReference type="PANTHER" id="PTHR45660">
    <property type="entry name" value="HISTONE-LYSINE N-METHYLTRANSFERASE SETMAR"/>
    <property type="match status" value="1"/>
</dbReference>
<dbReference type="GO" id="GO:0005694">
    <property type="term" value="C:chromosome"/>
    <property type="evidence" value="ECO:0007669"/>
    <property type="project" value="UniProtKB-SubCell"/>
</dbReference>
<gene>
    <name evidence="6" type="ORF">EJB05_49436</name>
</gene>
<comment type="subcellular location">
    <subcellularLocation>
        <location evidence="1">Chromosome</location>
    </subcellularLocation>
    <subcellularLocation>
        <location evidence="3">Nucleus</location>
    </subcellularLocation>
</comment>